<protein>
    <submittedName>
        <fullName evidence="2">Uncharacterized protein</fullName>
    </submittedName>
</protein>
<evidence type="ECO:0000313" key="2">
    <source>
        <dbReference type="EMBL" id="KAK4278947.1"/>
    </source>
</evidence>
<accession>A0AAE1MX89</accession>
<keyword evidence="3" id="KW-1185">Reference proteome</keyword>
<dbReference type="AlphaFoldDB" id="A0AAE1MX89"/>
<comment type="caution">
    <text evidence="2">The sequence shown here is derived from an EMBL/GenBank/DDBJ whole genome shotgun (WGS) entry which is preliminary data.</text>
</comment>
<evidence type="ECO:0000256" key="1">
    <source>
        <dbReference type="SAM" id="MobiDB-lite"/>
    </source>
</evidence>
<feature type="region of interest" description="Disordered" evidence="1">
    <location>
        <begin position="34"/>
        <end position="67"/>
    </location>
</feature>
<gene>
    <name evidence="2" type="ORF">QN277_016718</name>
</gene>
<proteinExistence type="predicted"/>
<reference evidence="2" key="1">
    <citation type="submission" date="2023-10" db="EMBL/GenBank/DDBJ databases">
        <title>Chromosome-level genome of the transformable northern wattle, Acacia crassicarpa.</title>
        <authorList>
            <person name="Massaro I."/>
            <person name="Sinha N.R."/>
            <person name="Poethig S."/>
            <person name="Leichty A.R."/>
        </authorList>
    </citation>
    <scope>NUCLEOTIDE SEQUENCE</scope>
    <source>
        <strain evidence="2">Acra3RX</strain>
        <tissue evidence="2">Leaf</tissue>
    </source>
</reference>
<sequence>MALETEESHVGLVELEELEAIEIDEALLRELLEEEQEADVEESVQKNDNKTKDQKQQDHQNQQHEGCNIDHHFEWMSNNNNNNMVMNWYPDDDDMVGMMVDFGYTNNNAQFGSHVSEGLICYEASSYGCLWHDL</sequence>
<organism evidence="2 3">
    <name type="scientific">Acacia crassicarpa</name>
    <name type="common">northern wattle</name>
    <dbReference type="NCBI Taxonomy" id="499986"/>
    <lineage>
        <taxon>Eukaryota</taxon>
        <taxon>Viridiplantae</taxon>
        <taxon>Streptophyta</taxon>
        <taxon>Embryophyta</taxon>
        <taxon>Tracheophyta</taxon>
        <taxon>Spermatophyta</taxon>
        <taxon>Magnoliopsida</taxon>
        <taxon>eudicotyledons</taxon>
        <taxon>Gunneridae</taxon>
        <taxon>Pentapetalae</taxon>
        <taxon>rosids</taxon>
        <taxon>fabids</taxon>
        <taxon>Fabales</taxon>
        <taxon>Fabaceae</taxon>
        <taxon>Caesalpinioideae</taxon>
        <taxon>mimosoid clade</taxon>
        <taxon>Acacieae</taxon>
        <taxon>Acacia</taxon>
    </lineage>
</organism>
<name>A0AAE1MX89_9FABA</name>
<dbReference type="EMBL" id="JAWXYG010000003">
    <property type="protein sequence ID" value="KAK4278947.1"/>
    <property type="molecule type" value="Genomic_DNA"/>
</dbReference>
<dbReference type="Proteomes" id="UP001293593">
    <property type="component" value="Unassembled WGS sequence"/>
</dbReference>
<evidence type="ECO:0000313" key="3">
    <source>
        <dbReference type="Proteomes" id="UP001293593"/>
    </source>
</evidence>
<feature type="compositionally biased region" description="Basic and acidic residues" evidence="1">
    <location>
        <begin position="43"/>
        <end position="67"/>
    </location>
</feature>